<keyword evidence="8" id="KW-0325">Glycoprotein</keyword>
<evidence type="ECO:0000256" key="5">
    <source>
        <dbReference type="ARBA" id="ARBA00022847"/>
    </source>
</evidence>
<proteinExistence type="inferred from homology"/>
<evidence type="ECO:0000256" key="1">
    <source>
        <dbReference type="ARBA" id="ARBA00004141"/>
    </source>
</evidence>
<dbReference type="InParanoid" id="E2A616"/>
<evidence type="ECO:0000256" key="3">
    <source>
        <dbReference type="ARBA" id="ARBA00022448"/>
    </source>
</evidence>
<keyword evidence="4 9" id="KW-0812">Transmembrane</keyword>
<feature type="transmembrane region" description="Helical" evidence="9">
    <location>
        <begin position="415"/>
        <end position="432"/>
    </location>
</feature>
<dbReference type="PRINTS" id="PR00173">
    <property type="entry name" value="EDTRNSPORT"/>
</dbReference>
<evidence type="ECO:0000256" key="9">
    <source>
        <dbReference type="RuleBase" id="RU361216"/>
    </source>
</evidence>
<feature type="transmembrane region" description="Helical" evidence="9">
    <location>
        <begin position="619"/>
        <end position="647"/>
    </location>
</feature>
<dbReference type="EMBL" id="GL437108">
    <property type="protein sequence ID" value="EFN71075.1"/>
    <property type="molecule type" value="Genomic_DNA"/>
</dbReference>
<feature type="transmembrane region" description="Helical" evidence="9">
    <location>
        <begin position="307"/>
        <end position="329"/>
    </location>
</feature>
<protein>
    <recommendedName>
        <fullName evidence="9">Amino acid transporter</fullName>
    </recommendedName>
</protein>
<dbReference type="InterPro" id="IPR001991">
    <property type="entry name" value="Na-dicarboxylate_symporter"/>
</dbReference>
<dbReference type="GO" id="GO:0015175">
    <property type="term" value="F:neutral L-amino acid transmembrane transporter activity"/>
    <property type="evidence" value="ECO:0007669"/>
    <property type="project" value="TreeGrafter"/>
</dbReference>
<dbReference type="PROSITE" id="PS00713">
    <property type="entry name" value="NA_DICARBOXYL_SYMP_1"/>
    <property type="match status" value="1"/>
</dbReference>
<dbReference type="GO" id="GO:0005313">
    <property type="term" value="F:L-glutamate transmembrane transporter activity"/>
    <property type="evidence" value="ECO:0007669"/>
    <property type="project" value="TreeGrafter"/>
</dbReference>
<feature type="transmembrane region" description="Helical" evidence="9">
    <location>
        <begin position="561"/>
        <end position="585"/>
    </location>
</feature>
<keyword evidence="7 9" id="KW-0472">Membrane</keyword>
<dbReference type="InterPro" id="IPR018107">
    <property type="entry name" value="Na-dicarboxylate_symporter_CS"/>
</dbReference>
<dbReference type="InterPro" id="IPR036458">
    <property type="entry name" value="Na:dicarbo_symporter_sf"/>
</dbReference>
<dbReference type="GO" id="GO:0005886">
    <property type="term" value="C:plasma membrane"/>
    <property type="evidence" value="ECO:0007669"/>
    <property type="project" value="TreeGrafter"/>
</dbReference>
<dbReference type="InterPro" id="IPR050746">
    <property type="entry name" value="DAACS"/>
</dbReference>
<feature type="transmembrane region" description="Helical" evidence="9">
    <location>
        <begin position="233"/>
        <end position="252"/>
    </location>
</feature>
<organism evidence="11">
    <name type="scientific">Camponotus floridanus</name>
    <name type="common">Florida carpenter ant</name>
    <dbReference type="NCBI Taxonomy" id="104421"/>
    <lineage>
        <taxon>Eukaryota</taxon>
        <taxon>Metazoa</taxon>
        <taxon>Ecdysozoa</taxon>
        <taxon>Arthropoda</taxon>
        <taxon>Hexapoda</taxon>
        <taxon>Insecta</taxon>
        <taxon>Pterygota</taxon>
        <taxon>Neoptera</taxon>
        <taxon>Endopterygota</taxon>
        <taxon>Hymenoptera</taxon>
        <taxon>Apocrita</taxon>
        <taxon>Aculeata</taxon>
        <taxon>Formicoidea</taxon>
        <taxon>Formicidae</taxon>
        <taxon>Formicinae</taxon>
        <taxon>Camponotus</taxon>
    </lineage>
</organism>
<dbReference type="Gene3D" id="1.10.3860.10">
    <property type="entry name" value="Sodium:dicarboxylate symporter"/>
    <property type="match status" value="1"/>
</dbReference>
<evidence type="ECO:0000256" key="7">
    <source>
        <dbReference type="ARBA" id="ARBA00023136"/>
    </source>
</evidence>
<keyword evidence="6 9" id="KW-1133">Transmembrane helix</keyword>
<dbReference type="Proteomes" id="UP000000311">
    <property type="component" value="Unassembled WGS sequence"/>
</dbReference>
<evidence type="ECO:0000313" key="10">
    <source>
        <dbReference type="EMBL" id="EFN71075.1"/>
    </source>
</evidence>
<evidence type="ECO:0000256" key="2">
    <source>
        <dbReference type="ARBA" id="ARBA00006148"/>
    </source>
</evidence>
<feature type="transmembrane region" description="Helical" evidence="9">
    <location>
        <begin position="272"/>
        <end position="295"/>
    </location>
</feature>
<feature type="transmembrane region" description="Helical" evidence="9">
    <location>
        <begin position="520"/>
        <end position="541"/>
    </location>
</feature>
<reference evidence="10 11" key="1">
    <citation type="journal article" date="2010" name="Science">
        <title>Genomic comparison of the ants Camponotus floridanus and Harpegnathos saltator.</title>
        <authorList>
            <person name="Bonasio R."/>
            <person name="Zhang G."/>
            <person name="Ye C."/>
            <person name="Mutti N.S."/>
            <person name="Fang X."/>
            <person name="Qin N."/>
            <person name="Donahue G."/>
            <person name="Yang P."/>
            <person name="Li Q."/>
            <person name="Li C."/>
            <person name="Zhang P."/>
            <person name="Huang Z."/>
            <person name="Berger S.L."/>
            <person name="Reinberg D."/>
            <person name="Wang J."/>
            <person name="Liebig J."/>
        </authorList>
    </citation>
    <scope>NUCLEOTIDE SEQUENCE [LARGE SCALE GENOMIC DNA]</scope>
    <source>
        <strain evidence="11">C129</strain>
    </source>
</reference>
<dbReference type="Pfam" id="PF00375">
    <property type="entry name" value="SDF"/>
    <property type="match status" value="1"/>
</dbReference>
<comment type="subcellular location">
    <subcellularLocation>
        <location evidence="1 9">Membrane</location>
        <topology evidence="1 9">Multi-pass membrane protein</topology>
    </subcellularLocation>
</comment>
<dbReference type="GO" id="GO:0015501">
    <property type="term" value="F:glutamate:sodium symporter activity"/>
    <property type="evidence" value="ECO:0007669"/>
    <property type="project" value="TreeGrafter"/>
</dbReference>
<dbReference type="SUPFAM" id="SSF118215">
    <property type="entry name" value="Proton glutamate symport protein"/>
    <property type="match status" value="1"/>
</dbReference>
<dbReference type="OrthoDB" id="5877963at2759"/>
<keyword evidence="3 9" id="KW-0813">Transport</keyword>
<dbReference type="FunCoup" id="E2A616">
    <property type="interactions" value="83"/>
</dbReference>
<feature type="transmembrane region" description="Helical" evidence="9">
    <location>
        <begin position="592"/>
        <end position="613"/>
    </location>
</feature>
<dbReference type="AlphaFoldDB" id="E2A616"/>
<evidence type="ECO:0000256" key="4">
    <source>
        <dbReference type="ARBA" id="ARBA00022692"/>
    </source>
</evidence>
<accession>E2A616</accession>
<feature type="transmembrane region" description="Helical" evidence="9">
    <location>
        <begin position="453"/>
        <end position="474"/>
    </location>
</feature>
<dbReference type="OMA" id="CWRPSEM"/>
<keyword evidence="5 9" id="KW-0769">Symport</keyword>
<dbReference type="PANTHER" id="PTHR11958:SF111">
    <property type="entry name" value="AMINO ACID TRANSPORTER"/>
    <property type="match status" value="1"/>
</dbReference>
<keyword evidence="11" id="KW-1185">Reference proteome</keyword>
<dbReference type="STRING" id="104421.E2A616"/>
<evidence type="ECO:0000313" key="11">
    <source>
        <dbReference type="Proteomes" id="UP000000311"/>
    </source>
</evidence>
<evidence type="ECO:0000256" key="6">
    <source>
        <dbReference type="ARBA" id="ARBA00022989"/>
    </source>
</evidence>
<evidence type="ECO:0000256" key="8">
    <source>
        <dbReference type="ARBA" id="ARBA00023180"/>
    </source>
</evidence>
<dbReference type="PANTHER" id="PTHR11958">
    <property type="entry name" value="SODIUM/DICARBOXYLATE SYMPORTER-RELATED"/>
    <property type="match status" value="1"/>
</dbReference>
<comment type="similarity">
    <text evidence="2 9">Belongs to the dicarboxylate/amino acid:cation symporter (DAACS) (TC 2.A.23) family.</text>
</comment>
<name>E2A616_CAMFO</name>
<feature type="transmembrane region" description="Helical" evidence="9">
    <location>
        <begin position="486"/>
        <end position="508"/>
    </location>
</feature>
<sequence length="723" mass="78862">MSAGNQAVGAHPLRGTCRGSTRTLSYVGNTHQNSPLHSSLHRRHRRRTSVLILLVCPKIKIFTRLKCADWKRTVVVSSYLRRDDNARESLGIAKQLVQSYPGTTIESVGIRQAAARLLRRLVGASDWSFCTDLPKHPQNGNPSSSWCYRGPAVSRERSREESLGGSAGGSACSYATRTDPLYAACWRPSEMEEKSSARFSEYLFAKMGGQDVSASQGPRKVTADTRKWMRENLLLMVTLSGVLFGIILGFGLRPLDLGDDAVMLISYPGELFMRLLKLMILPLVIASLISGSASLNARMNGMIAVRTLVYFILTSLLNAVLGVVLVLVIHPGNPGIRESIGPSHHARAVNILDSLLDLGRNMFPDNLFQAAFQQAHTVYVPKKQPFQNITDQLPTEVLGDEELIRVIQYRSGTNTLGIVFFCLVFGTFLGTLGEKGQVVIDFFKAVFEVIMRMVSTVMWMTPIGITSVIAGKILGVDDLVLVMSQLAWFIVTIAIGVFLYQLVIMQLIYMAFVRKNPFKFYAGLAQGTLTAFAMASTAAALPVTFRLMTEKLRVDPRVTRFVLPIGCNINMDGTALFVAVASIFIAQMNGIFLGFGEIITVILTSTAASVSSASVPSAALVLLLVVLSAIDAPVNDVSLLFAIDWFVDRIRTTNNMLGDCYAAAVVEQLSKKELMALDAAAYQSETVLPTTIANGCLSANRVPDPDTVVVEMQDDTRIAGIAK</sequence>
<gene>
    <name evidence="10" type="ORF">EAG_06230</name>
</gene>